<evidence type="ECO:0000313" key="3">
    <source>
        <dbReference type="WBParaSite" id="TTAC_0001074901-mRNA-1"/>
    </source>
</evidence>
<dbReference type="InterPro" id="IPR050933">
    <property type="entry name" value="Circadian_TF"/>
</dbReference>
<dbReference type="WBParaSite" id="TTAC_0001074901-mRNA-1">
    <property type="protein sequence ID" value="TTAC_0001074901-mRNA-1"/>
    <property type="gene ID" value="TTAC_0001074901"/>
</dbReference>
<dbReference type="Proteomes" id="UP000274429">
    <property type="component" value="Unassembled WGS sequence"/>
</dbReference>
<dbReference type="OrthoDB" id="71302at2759"/>
<gene>
    <name evidence="1" type="ORF">TTAC_LOCUS10732</name>
</gene>
<evidence type="ECO:0000313" key="1">
    <source>
        <dbReference type="EMBL" id="VDM35712.1"/>
    </source>
</evidence>
<dbReference type="EMBL" id="UYWX01022146">
    <property type="protein sequence ID" value="VDM35712.1"/>
    <property type="molecule type" value="Genomic_DNA"/>
</dbReference>
<dbReference type="STRING" id="6205.A0A0R3XB22"/>
<organism evidence="3">
    <name type="scientific">Hydatigena taeniaeformis</name>
    <name type="common">Feline tapeworm</name>
    <name type="synonym">Taenia taeniaeformis</name>
    <dbReference type="NCBI Taxonomy" id="6205"/>
    <lineage>
        <taxon>Eukaryota</taxon>
        <taxon>Metazoa</taxon>
        <taxon>Spiralia</taxon>
        <taxon>Lophotrochozoa</taxon>
        <taxon>Platyhelminthes</taxon>
        <taxon>Cestoda</taxon>
        <taxon>Eucestoda</taxon>
        <taxon>Cyclophyllidea</taxon>
        <taxon>Taeniidae</taxon>
        <taxon>Hydatigera</taxon>
    </lineage>
</organism>
<dbReference type="PANTHER" id="PTHR23042">
    <property type="entry name" value="CIRCADIAN PROTEIN CLOCK/ARNT/BMAL/PAS"/>
    <property type="match status" value="1"/>
</dbReference>
<protein>
    <submittedName>
        <fullName evidence="3">C2 tensin-type domain-containing protein</fullName>
    </submittedName>
</protein>
<sequence>MTHICCLDRATSEGLNGAGNGIQEPGPSRDHSNPLYFVALARLQLTNLPNAADLTPHRTYQFTVRLDEEKQITFCDHRVSNVFTSPAYNSVSPEHILGAKFTDLIVNPDEISSFCDVFNQVWKSDGRKMEVPLHIRPPLKSSTSANNETSQLDRGVDVKCCIYAFKNPYSKIVEYAVCTLTSIMGLQASTTPKSAQEIYYSTFTSANSHRSQQHHDQQLQDHNDSGSLYWCPVQCPPLQQQQQQRSFVPENVVSTSHQYDFSAATSGAGCSPDVTVTQPKFLATDDEYAARMSESRSINSHTQSQSVAHQPYLHTNSYAHPQRTVSFTAAPVYSPPSSSEGAANRASAISYLPRSSDQRNGAGIGDWHL</sequence>
<evidence type="ECO:0000313" key="2">
    <source>
        <dbReference type="Proteomes" id="UP000274429"/>
    </source>
</evidence>
<reference evidence="1 2" key="2">
    <citation type="submission" date="2018-11" db="EMBL/GenBank/DDBJ databases">
        <authorList>
            <consortium name="Pathogen Informatics"/>
        </authorList>
    </citation>
    <scope>NUCLEOTIDE SEQUENCE [LARGE SCALE GENOMIC DNA]</scope>
</reference>
<accession>A0A0R3XB22</accession>
<keyword evidence="2" id="KW-1185">Reference proteome</keyword>
<dbReference type="AlphaFoldDB" id="A0A0R3XB22"/>
<dbReference type="Gene3D" id="3.30.450.20">
    <property type="entry name" value="PAS domain"/>
    <property type="match status" value="1"/>
</dbReference>
<reference evidence="3" key="1">
    <citation type="submission" date="2017-02" db="UniProtKB">
        <authorList>
            <consortium name="WormBaseParasite"/>
        </authorList>
    </citation>
    <scope>IDENTIFICATION</scope>
</reference>
<proteinExistence type="predicted"/>
<name>A0A0R3XB22_HYDTA</name>